<protein>
    <submittedName>
        <fullName evidence="1">Uncharacterized protein</fullName>
    </submittedName>
</protein>
<proteinExistence type="predicted"/>
<organism evidence="1">
    <name type="scientific">Arundo donax</name>
    <name type="common">Giant reed</name>
    <name type="synonym">Donax arundinaceus</name>
    <dbReference type="NCBI Taxonomy" id="35708"/>
    <lineage>
        <taxon>Eukaryota</taxon>
        <taxon>Viridiplantae</taxon>
        <taxon>Streptophyta</taxon>
        <taxon>Embryophyta</taxon>
        <taxon>Tracheophyta</taxon>
        <taxon>Spermatophyta</taxon>
        <taxon>Magnoliopsida</taxon>
        <taxon>Liliopsida</taxon>
        <taxon>Poales</taxon>
        <taxon>Poaceae</taxon>
        <taxon>PACMAD clade</taxon>
        <taxon>Arundinoideae</taxon>
        <taxon>Arundineae</taxon>
        <taxon>Arundo</taxon>
    </lineage>
</organism>
<name>A0A0A9AS91_ARUDO</name>
<reference evidence="1" key="2">
    <citation type="journal article" date="2015" name="Data Brief">
        <title>Shoot transcriptome of the giant reed, Arundo donax.</title>
        <authorList>
            <person name="Barrero R.A."/>
            <person name="Guerrero F.D."/>
            <person name="Moolhuijzen P."/>
            <person name="Goolsby J.A."/>
            <person name="Tidwell J."/>
            <person name="Bellgard S.E."/>
            <person name="Bellgard M.I."/>
        </authorList>
    </citation>
    <scope>NUCLEOTIDE SEQUENCE</scope>
    <source>
        <tissue evidence="1">Shoot tissue taken approximately 20 cm above the soil surface</tissue>
    </source>
</reference>
<accession>A0A0A9AS91</accession>
<dbReference type="EMBL" id="GBRH01246110">
    <property type="protein sequence ID" value="JAD51785.1"/>
    <property type="molecule type" value="Transcribed_RNA"/>
</dbReference>
<evidence type="ECO:0000313" key="1">
    <source>
        <dbReference type="EMBL" id="JAD51785.1"/>
    </source>
</evidence>
<reference evidence="1" key="1">
    <citation type="submission" date="2014-09" db="EMBL/GenBank/DDBJ databases">
        <authorList>
            <person name="Magalhaes I.L.F."/>
            <person name="Oliveira U."/>
            <person name="Santos F.R."/>
            <person name="Vidigal T.H.D.A."/>
            <person name="Brescovit A.D."/>
            <person name="Santos A.J."/>
        </authorList>
    </citation>
    <scope>NUCLEOTIDE SEQUENCE</scope>
    <source>
        <tissue evidence="1">Shoot tissue taken approximately 20 cm above the soil surface</tissue>
    </source>
</reference>
<sequence length="44" mass="4827">MWVLTMGLVSGTGYSTYLGTCHELPTDQTGFDCTGLRIARFLGR</sequence>
<dbReference type="AlphaFoldDB" id="A0A0A9AS91"/>